<feature type="signal peptide" evidence="2">
    <location>
        <begin position="1"/>
        <end position="18"/>
    </location>
</feature>
<keyword evidence="1" id="KW-1133">Transmembrane helix</keyword>
<accession>A0A6B0UU74</accession>
<feature type="transmembrane region" description="Helical" evidence="1">
    <location>
        <begin position="34"/>
        <end position="52"/>
    </location>
</feature>
<proteinExistence type="predicted"/>
<name>A0A6B0UU74_IXORI</name>
<evidence type="ECO:0000256" key="1">
    <source>
        <dbReference type="SAM" id="Phobius"/>
    </source>
</evidence>
<keyword evidence="1" id="KW-0812">Transmembrane</keyword>
<reference evidence="3" key="1">
    <citation type="submission" date="2019-12" db="EMBL/GenBank/DDBJ databases">
        <title>An insight into the sialome of adult female Ixodes ricinus ticks feeding for 6 days.</title>
        <authorList>
            <person name="Perner J."/>
            <person name="Ribeiro J.M.C."/>
        </authorList>
    </citation>
    <scope>NUCLEOTIDE SEQUENCE</scope>
    <source>
        <strain evidence="3">Semi-engorged</strain>
        <tissue evidence="3">Salivary glands</tissue>
    </source>
</reference>
<sequence>MRLVLFIMTVIIPTTVQGGLLQPNRCYFSNKMRLVLFIMTVIIPTTVQGVSLEEIKEGRCLNLVREGGRIICILGGHGDYDSFNAGNCSLVCTDKSFSATLPKGVCGNVGMKCDPDVTKTLESWKQKLDEWLDGVKKMACSCS</sequence>
<evidence type="ECO:0000256" key="2">
    <source>
        <dbReference type="SAM" id="SignalP"/>
    </source>
</evidence>
<evidence type="ECO:0000313" key="3">
    <source>
        <dbReference type="EMBL" id="MXU93232.1"/>
    </source>
</evidence>
<protein>
    <submittedName>
        <fullName evidence="3">Putative kDa salivary secreted wc protein</fullName>
    </submittedName>
</protein>
<feature type="chain" id="PRO_5025516978" evidence="2">
    <location>
        <begin position="19"/>
        <end position="143"/>
    </location>
</feature>
<dbReference type="EMBL" id="GIFC01011149">
    <property type="protein sequence ID" value="MXU93232.1"/>
    <property type="molecule type" value="Transcribed_RNA"/>
</dbReference>
<keyword evidence="1" id="KW-0472">Membrane</keyword>
<keyword evidence="2" id="KW-0732">Signal</keyword>
<organism evidence="3">
    <name type="scientific">Ixodes ricinus</name>
    <name type="common">Common tick</name>
    <name type="synonym">Acarus ricinus</name>
    <dbReference type="NCBI Taxonomy" id="34613"/>
    <lineage>
        <taxon>Eukaryota</taxon>
        <taxon>Metazoa</taxon>
        <taxon>Ecdysozoa</taxon>
        <taxon>Arthropoda</taxon>
        <taxon>Chelicerata</taxon>
        <taxon>Arachnida</taxon>
        <taxon>Acari</taxon>
        <taxon>Parasitiformes</taxon>
        <taxon>Ixodida</taxon>
        <taxon>Ixodoidea</taxon>
        <taxon>Ixodidae</taxon>
        <taxon>Ixodinae</taxon>
        <taxon>Ixodes</taxon>
    </lineage>
</organism>
<dbReference type="AlphaFoldDB" id="A0A6B0UU74"/>